<dbReference type="RefSeq" id="XP_040646644.1">
    <property type="nucleotide sequence ID" value="XM_040789691.1"/>
</dbReference>
<dbReference type="Pfam" id="PF00106">
    <property type="entry name" value="adh_short"/>
    <property type="match status" value="1"/>
</dbReference>
<dbReference type="PANTHER" id="PTHR43669">
    <property type="entry name" value="5-KETO-D-GLUCONATE 5-REDUCTASE"/>
    <property type="match status" value="1"/>
</dbReference>
<keyword evidence="4" id="KW-1185">Reference proteome</keyword>
<dbReference type="SUPFAM" id="SSF51735">
    <property type="entry name" value="NAD(P)-binding Rossmann-fold domains"/>
    <property type="match status" value="1"/>
</dbReference>
<evidence type="ECO:0000256" key="1">
    <source>
        <dbReference type="ARBA" id="ARBA00006484"/>
    </source>
</evidence>
<dbReference type="AlphaFoldDB" id="A0A135LGQ2"/>
<dbReference type="InterPro" id="IPR002347">
    <property type="entry name" value="SDR_fam"/>
</dbReference>
<proteinExistence type="inferred from homology"/>
<evidence type="ECO:0008006" key="5">
    <source>
        <dbReference type="Google" id="ProtNLM"/>
    </source>
</evidence>
<dbReference type="EMBL" id="LHQR01000065">
    <property type="protein sequence ID" value="KXG48108.1"/>
    <property type="molecule type" value="Genomic_DNA"/>
</dbReference>
<gene>
    <name evidence="3" type="ORF">PGRI_019780</name>
</gene>
<dbReference type="OrthoDB" id="5336600at2759"/>
<dbReference type="Proteomes" id="UP000070168">
    <property type="component" value="Unassembled WGS sequence"/>
</dbReference>
<comment type="similarity">
    <text evidence="1">Belongs to the short-chain dehydrogenases/reductases (SDR) family.</text>
</comment>
<dbReference type="InterPro" id="IPR036291">
    <property type="entry name" value="NAD(P)-bd_dom_sf"/>
</dbReference>
<dbReference type="PANTHER" id="PTHR43669:SF4">
    <property type="entry name" value="SHORT-CHAIN DEHYDROGENASE"/>
    <property type="match status" value="1"/>
</dbReference>
<dbReference type="GO" id="GO:0016491">
    <property type="term" value="F:oxidoreductase activity"/>
    <property type="evidence" value="ECO:0007669"/>
    <property type="project" value="UniProtKB-KW"/>
</dbReference>
<dbReference type="Gene3D" id="3.40.50.720">
    <property type="entry name" value="NAD(P)-binding Rossmann-like Domain"/>
    <property type="match status" value="1"/>
</dbReference>
<comment type="caution">
    <text evidence="3">The sequence shown here is derived from an EMBL/GenBank/DDBJ whole genome shotgun (WGS) entry which is preliminary data.</text>
</comment>
<keyword evidence="2" id="KW-0560">Oxidoreductase</keyword>
<protein>
    <recommendedName>
        <fullName evidence="5">Short-chain dehydrogenase/reductase SDR</fullName>
    </recommendedName>
</protein>
<reference evidence="3 4" key="1">
    <citation type="journal article" date="2016" name="BMC Genomics">
        <title>Genome sequencing and secondary metabolism of the postharvest pathogen Penicillium griseofulvum.</title>
        <authorList>
            <person name="Banani H."/>
            <person name="Marcet-Houben M."/>
            <person name="Ballester A.R."/>
            <person name="Abbruscato P."/>
            <person name="Gonzalez-Candelas L."/>
            <person name="Gabaldon T."/>
            <person name="Spadaro D."/>
        </authorList>
    </citation>
    <scope>NUCLEOTIDE SEQUENCE [LARGE SCALE GENOMIC DNA]</scope>
    <source>
        <strain evidence="3 4">PG3</strain>
    </source>
</reference>
<evidence type="ECO:0000313" key="3">
    <source>
        <dbReference type="EMBL" id="KXG48108.1"/>
    </source>
</evidence>
<accession>A0A135LGQ2</accession>
<name>A0A135LGQ2_PENPA</name>
<evidence type="ECO:0000256" key="2">
    <source>
        <dbReference type="ARBA" id="ARBA00023002"/>
    </source>
</evidence>
<sequence length="230" mass="24939">MAAKSPIILILGAGPNIGQSVAQKFASKGYKVALAARSLEESNSTEEQLIIPSDLSKTDDIVGAFAKVKKVFGIPSVVRCDLHTPDDPFAITLADLSRDTTINVHSAFVAAQQAVLGFSLLSTSAAKTFIYTRNFLNVGIIPKFLSQGIGKSGAAHMVWAASDAYKDRGYKFYYADERKADGSPKYRINGGAHADLYWELAHAEAQGPWMQTFVHGEGYKKFDDLYTPLA</sequence>
<organism evidence="3 4">
    <name type="scientific">Penicillium patulum</name>
    <name type="common">Penicillium griseofulvum</name>
    <dbReference type="NCBI Taxonomy" id="5078"/>
    <lineage>
        <taxon>Eukaryota</taxon>
        <taxon>Fungi</taxon>
        <taxon>Dikarya</taxon>
        <taxon>Ascomycota</taxon>
        <taxon>Pezizomycotina</taxon>
        <taxon>Eurotiomycetes</taxon>
        <taxon>Eurotiomycetidae</taxon>
        <taxon>Eurotiales</taxon>
        <taxon>Aspergillaceae</taxon>
        <taxon>Penicillium</taxon>
    </lineage>
</organism>
<dbReference type="STRING" id="5078.A0A135LGQ2"/>
<evidence type="ECO:0000313" key="4">
    <source>
        <dbReference type="Proteomes" id="UP000070168"/>
    </source>
</evidence>
<dbReference type="GeneID" id="63704991"/>
<dbReference type="OMA" id="AHAKLFC"/>